<dbReference type="Proteomes" id="UP000536441">
    <property type="component" value="Unassembled WGS sequence"/>
</dbReference>
<keyword evidence="2" id="KW-1133">Transmembrane helix</keyword>
<keyword evidence="3" id="KW-0732">Signal</keyword>
<keyword evidence="2" id="KW-0472">Membrane</keyword>
<keyword evidence="5" id="KW-1185">Reference proteome</keyword>
<feature type="region of interest" description="Disordered" evidence="1">
    <location>
        <begin position="31"/>
        <end position="147"/>
    </location>
</feature>
<keyword evidence="2" id="KW-0812">Transmembrane</keyword>
<feature type="signal peptide" evidence="3">
    <location>
        <begin position="1"/>
        <end position="28"/>
    </location>
</feature>
<evidence type="ECO:0000256" key="1">
    <source>
        <dbReference type="SAM" id="MobiDB-lite"/>
    </source>
</evidence>
<feature type="region of interest" description="Disordered" evidence="1">
    <location>
        <begin position="204"/>
        <end position="249"/>
    </location>
</feature>
<evidence type="ECO:0000313" key="5">
    <source>
        <dbReference type="Proteomes" id="UP000536441"/>
    </source>
</evidence>
<protein>
    <submittedName>
        <fullName evidence="4">Uncharacterized protein</fullName>
    </submittedName>
</protein>
<feature type="transmembrane region" description="Helical" evidence="2">
    <location>
        <begin position="177"/>
        <end position="196"/>
    </location>
</feature>
<evidence type="ECO:0000256" key="3">
    <source>
        <dbReference type="SAM" id="SignalP"/>
    </source>
</evidence>
<evidence type="ECO:0000313" key="4">
    <source>
        <dbReference type="EMBL" id="NUU48914.1"/>
    </source>
</evidence>
<name>A0A7Y6B7N2_9SPHN</name>
<evidence type="ECO:0000256" key="2">
    <source>
        <dbReference type="SAM" id="Phobius"/>
    </source>
</evidence>
<gene>
    <name evidence="4" type="ORF">HP438_18250</name>
</gene>
<dbReference type="AlphaFoldDB" id="A0A7Y6B7N2"/>
<reference evidence="4 5" key="1">
    <citation type="submission" date="2020-05" db="EMBL/GenBank/DDBJ databases">
        <title>Genome Sequencing of Type Strains.</title>
        <authorList>
            <person name="Lemaire J.F."/>
            <person name="Inderbitzin P."/>
            <person name="Gregorio O.A."/>
            <person name="Collins S.B."/>
            <person name="Wespe N."/>
            <person name="Knight-Connoni V."/>
        </authorList>
    </citation>
    <scope>NUCLEOTIDE SEQUENCE [LARGE SCALE GENOMIC DNA]</scope>
    <source>
        <strain evidence="4 5">DSM 100049</strain>
    </source>
</reference>
<feature type="chain" id="PRO_5031056439" evidence="3">
    <location>
        <begin position="29"/>
        <end position="407"/>
    </location>
</feature>
<proteinExistence type="predicted"/>
<dbReference type="RefSeq" id="WP_175313694.1">
    <property type="nucleotide sequence ID" value="NZ_CBCRYR010000018.1"/>
</dbReference>
<feature type="compositionally biased region" description="Low complexity" evidence="1">
    <location>
        <begin position="76"/>
        <end position="103"/>
    </location>
</feature>
<accession>A0A7Y6B7N2</accession>
<comment type="caution">
    <text evidence="4">The sequence shown here is derived from an EMBL/GenBank/DDBJ whole genome shotgun (WGS) entry which is preliminary data.</text>
</comment>
<organism evidence="4 5">
    <name type="scientific">Sphingomonas zeae</name>
    <dbReference type="NCBI Taxonomy" id="1646122"/>
    <lineage>
        <taxon>Bacteria</taxon>
        <taxon>Pseudomonadati</taxon>
        <taxon>Pseudomonadota</taxon>
        <taxon>Alphaproteobacteria</taxon>
        <taxon>Sphingomonadales</taxon>
        <taxon>Sphingomonadaceae</taxon>
        <taxon>Sphingomonas</taxon>
    </lineage>
</organism>
<sequence>MTSSGPRRAARLLALTLVPVLAPLPAAAAPFQTTSQDSDAARPSTGGLDGFSLTPRISNPQLNPTPVPTPPPPRLVLPGQTAPQATPAATPTPRATPAARPTPRATPTPAPNPTPVETPAPSPEPPATRLPDRDAQPASGTVPGVDGVMISNEQAPAIAAPGTVAPERSEADRGLPFWPMLIGTGLAALAIGIWLGRRSRKVPALPAPTPRAAADPVEPRSPPAPAPDATPRAQPVPPQPAVPSLPPEPSFLSIQARPLRVGLNMLSATIEAEVTVHNSGATPIGRVVVDLRLLSAHAGLDAQLVELAHQPQGRPIVPPFALAPGESRTVRGVTALPREAIHVIDAAGRPMFVPILAAAAHTDWGVARCAYAVGLERTDSSKLSPIWLDQPGRMYDQVAARPHVMRG</sequence>
<dbReference type="EMBL" id="JABMCH010000071">
    <property type="protein sequence ID" value="NUU48914.1"/>
    <property type="molecule type" value="Genomic_DNA"/>
</dbReference>
<feature type="compositionally biased region" description="Pro residues" evidence="1">
    <location>
        <begin position="104"/>
        <end position="128"/>
    </location>
</feature>
<feature type="compositionally biased region" description="Pro residues" evidence="1">
    <location>
        <begin position="63"/>
        <end position="75"/>
    </location>
</feature>
<feature type="compositionally biased region" description="Pro residues" evidence="1">
    <location>
        <begin position="219"/>
        <end position="249"/>
    </location>
</feature>